<keyword evidence="2" id="KW-1185">Reference proteome</keyword>
<accession>A0ACC0VFT0</accession>
<dbReference type="EMBL" id="CM047940">
    <property type="protein sequence ID" value="KAI9904746.1"/>
    <property type="molecule type" value="Genomic_DNA"/>
</dbReference>
<reference evidence="1" key="1">
    <citation type="submission" date="2022-10" db="EMBL/GenBank/DDBJ databases">
        <title>Complete Genome of Trichothecium roseum strain YXFP-22015, a Plant Pathogen Isolated from Citrus.</title>
        <authorList>
            <person name="Wang Y."/>
            <person name="Zhu L."/>
        </authorList>
    </citation>
    <scope>NUCLEOTIDE SEQUENCE</scope>
    <source>
        <strain evidence="1">YXFP-22015</strain>
    </source>
</reference>
<gene>
    <name evidence="1" type="ORF">N3K66_001275</name>
</gene>
<organism evidence="1 2">
    <name type="scientific">Trichothecium roseum</name>
    <dbReference type="NCBI Taxonomy" id="47278"/>
    <lineage>
        <taxon>Eukaryota</taxon>
        <taxon>Fungi</taxon>
        <taxon>Dikarya</taxon>
        <taxon>Ascomycota</taxon>
        <taxon>Pezizomycotina</taxon>
        <taxon>Sordariomycetes</taxon>
        <taxon>Hypocreomycetidae</taxon>
        <taxon>Hypocreales</taxon>
        <taxon>Hypocreales incertae sedis</taxon>
        <taxon>Trichothecium</taxon>
    </lineage>
</organism>
<protein>
    <submittedName>
        <fullName evidence="1">Uncharacterized protein</fullName>
    </submittedName>
</protein>
<evidence type="ECO:0000313" key="1">
    <source>
        <dbReference type="EMBL" id="KAI9904746.1"/>
    </source>
</evidence>
<comment type="caution">
    <text evidence="1">The sequence shown here is derived from an EMBL/GenBank/DDBJ whole genome shotgun (WGS) entry which is preliminary data.</text>
</comment>
<name>A0ACC0VFT0_9HYPO</name>
<evidence type="ECO:0000313" key="2">
    <source>
        <dbReference type="Proteomes" id="UP001163324"/>
    </source>
</evidence>
<sequence length="281" mass="29351">MQQYFPSSSSISNGQYPISCPSSPTPRDASLPQVTDEQARPEEGLQVVVPPATEKGMPWAQPGAGGSRRPQGALPFGLGGWAFGFLMAAIAAICVGAAVGGGLGAALAECRRSESSSGGGGSTVTVTRIATAAAETPGTTDGAYSPMSPGKVSTLALECDVSEDYRAYRSRYWEVNFEQYCGVSYSTGEETGEGGPNIDISTVVAYSVDECMDACAATNAKLDRFKMEGERCRAVTFRVELGEYVEASGGNCWLKNGTKPGEQKTSSEGGTPTRAYARIVD</sequence>
<proteinExistence type="predicted"/>
<dbReference type="Proteomes" id="UP001163324">
    <property type="component" value="Chromosome 1"/>
</dbReference>